<evidence type="ECO:0000256" key="2">
    <source>
        <dbReference type="ARBA" id="ARBA00022723"/>
    </source>
</evidence>
<proteinExistence type="predicted"/>
<dbReference type="GO" id="GO:0005634">
    <property type="term" value="C:nucleus"/>
    <property type="evidence" value="ECO:0007669"/>
    <property type="project" value="UniProtKB-SubCell"/>
</dbReference>
<dbReference type="GO" id="GO:0008270">
    <property type="term" value="F:zinc ion binding"/>
    <property type="evidence" value="ECO:0007669"/>
    <property type="project" value="UniProtKB-KW"/>
</dbReference>
<dbReference type="SMART" id="SM00355">
    <property type="entry name" value="ZnF_C2H2"/>
    <property type="match status" value="5"/>
</dbReference>
<evidence type="ECO:0000256" key="1">
    <source>
        <dbReference type="ARBA" id="ARBA00004123"/>
    </source>
</evidence>
<keyword evidence="2" id="KW-0479">Metal-binding</keyword>
<dbReference type="PROSITE" id="PS00028">
    <property type="entry name" value="ZINC_FINGER_C2H2_1"/>
    <property type="match status" value="2"/>
</dbReference>
<organism evidence="11 12">
    <name type="scientific">Diatraea saccharalis</name>
    <name type="common">sugarcane borer</name>
    <dbReference type="NCBI Taxonomy" id="40085"/>
    <lineage>
        <taxon>Eukaryota</taxon>
        <taxon>Metazoa</taxon>
        <taxon>Ecdysozoa</taxon>
        <taxon>Arthropoda</taxon>
        <taxon>Hexapoda</taxon>
        <taxon>Insecta</taxon>
        <taxon>Pterygota</taxon>
        <taxon>Neoptera</taxon>
        <taxon>Endopterygota</taxon>
        <taxon>Lepidoptera</taxon>
        <taxon>Glossata</taxon>
        <taxon>Ditrysia</taxon>
        <taxon>Pyraloidea</taxon>
        <taxon>Crambidae</taxon>
        <taxon>Crambinae</taxon>
        <taxon>Diatraea</taxon>
    </lineage>
</organism>
<accession>A0A9N9R736</accession>
<dbReference type="Proteomes" id="UP001153714">
    <property type="component" value="Chromosome 3"/>
</dbReference>
<evidence type="ECO:0000259" key="9">
    <source>
        <dbReference type="PROSITE" id="PS50097"/>
    </source>
</evidence>
<feature type="region of interest" description="Disordered" evidence="8">
    <location>
        <begin position="1233"/>
        <end position="1261"/>
    </location>
</feature>
<feature type="compositionally biased region" description="Basic and acidic residues" evidence="8">
    <location>
        <begin position="1315"/>
        <end position="1331"/>
    </location>
</feature>
<name>A0A9N9R736_9NEOP</name>
<evidence type="ECO:0000313" key="12">
    <source>
        <dbReference type="Proteomes" id="UP001153714"/>
    </source>
</evidence>
<feature type="compositionally biased region" description="Polar residues" evidence="8">
    <location>
        <begin position="1300"/>
        <end position="1309"/>
    </location>
</feature>
<dbReference type="SUPFAM" id="SSF54695">
    <property type="entry name" value="POZ domain"/>
    <property type="match status" value="1"/>
</dbReference>
<feature type="compositionally biased region" description="Acidic residues" evidence="8">
    <location>
        <begin position="1337"/>
        <end position="1347"/>
    </location>
</feature>
<evidence type="ECO:0000256" key="5">
    <source>
        <dbReference type="ARBA" id="ARBA00022833"/>
    </source>
</evidence>
<dbReference type="PANTHER" id="PTHR24394">
    <property type="entry name" value="ZINC FINGER PROTEIN"/>
    <property type="match status" value="1"/>
</dbReference>
<dbReference type="OrthoDB" id="10069414at2759"/>
<keyword evidence="5" id="KW-0862">Zinc</keyword>
<gene>
    <name evidence="11" type="ORF">DIATSA_LOCUS8493</name>
</gene>
<dbReference type="InterPro" id="IPR013087">
    <property type="entry name" value="Znf_C2H2_type"/>
</dbReference>
<reference evidence="11" key="2">
    <citation type="submission" date="2022-10" db="EMBL/GenBank/DDBJ databases">
        <authorList>
            <consortium name="ENA_rothamsted_submissions"/>
            <consortium name="culmorum"/>
            <person name="King R."/>
        </authorList>
    </citation>
    <scope>NUCLEOTIDE SEQUENCE</scope>
</reference>
<evidence type="ECO:0000313" key="11">
    <source>
        <dbReference type="EMBL" id="CAG9790844.1"/>
    </source>
</evidence>
<dbReference type="GO" id="GO:0000981">
    <property type="term" value="F:DNA-binding transcription factor activity, RNA polymerase II-specific"/>
    <property type="evidence" value="ECO:0007669"/>
    <property type="project" value="TreeGrafter"/>
</dbReference>
<dbReference type="PROSITE" id="PS50157">
    <property type="entry name" value="ZINC_FINGER_C2H2_2"/>
    <property type="match status" value="2"/>
</dbReference>
<feature type="compositionally biased region" description="Polar residues" evidence="8">
    <location>
        <begin position="1245"/>
        <end position="1261"/>
    </location>
</feature>
<keyword evidence="3" id="KW-0677">Repeat</keyword>
<feature type="region of interest" description="Disordered" evidence="8">
    <location>
        <begin position="1300"/>
        <end position="1347"/>
    </location>
</feature>
<dbReference type="PROSITE" id="PS50097">
    <property type="entry name" value="BTB"/>
    <property type="match status" value="1"/>
</dbReference>
<comment type="subcellular location">
    <subcellularLocation>
        <location evidence="1">Nucleus</location>
    </subcellularLocation>
</comment>
<evidence type="ECO:0000256" key="6">
    <source>
        <dbReference type="ARBA" id="ARBA00023242"/>
    </source>
</evidence>
<evidence type="ECO:0000256" key="7">
    <source>
        <dbReference type="PROSITE-ProRule" id="PRU00042"/>
    </source>
</evidence>
<protein>
    <recommendedName>
        <fullName evidence="13">Centrosome-associated zinc finger protein CP190</fullName>
    </recommendedName>
</protein>
<evidence type="ECO:0000256" key="8">
    <source>
        <dbReference type="SAM" id="MobiDB-lite"/>
    </source>
</evidence>
<evidence type="ECO:0000256" key="4">
    <source>
        <dbReference type="ARBA" id="ARBA00022771"/>
    </source>
</evidence>
<dbReference type="PANTHER" id="PTHR24394:SF38">
    <property type="entry name" value="CENTROSOME-ASSOCIATED ZINC FINGER PROTEIN CP190"/>
    <property type="match status" value="1"/>
</dbReference>
<dbReference type="SUPFAM" id="SSF57667">
    <property type="entry name" value="beta-beta-alpha zinc fingers"/>
    <property type="match status" value="1"/>
</dbReference>
<keyword evidence="6" id="KW-0539">Nucleus</keyword>
<feature type="domain" description="C2H2-type" evidence="10">
    <location>
        <begin position="557"/>
        <end position="586"/>
    </location>
</feature>
<dbReference type="EMBL" id="OU893334">
    <property type="protein sequence ID" value="CAG9790844.1"/>
    <property type="molecule type" value="Genomic_DNA"/>
</dbReference>
<feature type="domain" description="C2H2-type" evidence="10">
    <location>
        <begin position="590"/>
        <end position="613"/>
    </location>
</feature>
<feature type="domain" description="BTB" evidence="9">
    <location>
        <begin position="30"/>
        <end position="97"/>
    </location>
</feature>
<keyword evidence="12" id="KW-1185">Reference proteome</keyword>
<dbReference type="Pfam" id="PF00651">
    <property type="entry name" value="BTB"/>
    <property type="match status" value="1"/>
</dbReference>
<dbReference type="Gene3D" id="3.30.160.60">
    <property type="entry name" value="Classic Zinc Finger"/>
    <property type="match status" value="2"/>
</dbReference>
<reference evidence="11" key="1">
    <citation type="submission" date="2021-12" db="EMBL/GenBank/DDBJ databases">
        <authorList>
            <person name="King R."/>
        </authorList>
    </citation>
    <scope>NUCLEOTIDE SEQUENCE</scope>
</reference>
<keyword evidence="4 7" id="KW-0863">Zinc-finger</keyword>
<dbReference type="Gene3D" id="3.30.710.10">
    <property type="entry name" value="Potassium Channel Kv1.1, Chain A"/>
    <property type="match status" value="1"/>
</dbReference>
<evidence type="ECO:0000259" key="10">
    <source>
        <dbReference type="PROSITE" id="PS50157"/>
    </source>
</evidence>
<evidence type="ECO:0000256" key="3">
    <source>
        <dbReference type="ARBA" id="ARBA00022737"/>
    </source>
</evidence>
<dbReference type="SMART" id="SM00225">
    <property type="entry name" value="BTB"/>
    <property type="match status" value="1"/>
</dbReference>
<evidence type="ECO:0008006" key="13">
    <source>
        <dbReference type="Google" id="ProtNLM"/>
    </source>
</evidence>
<dbReference type="InterPro" id="IPR011333">
    <property type="entry name" value="SKP1/BTB/POZ_sf"/>
</dbReference>
<dbReference type="InterPro" id="IPR036236">
    <property type="entry name" value="Znf_C2H2_sf"/>
</dbReference>
<sequence length="1347" mass="153155">MSDVKQVKVDNWGIYFLQRLKHFFNRTDYCDLTLQFQDNAQLKVHRLVLNACTEYFELLERTCEMYEDCLVMPDDLQADVVVPIINFMYTGQLEFKMDSLEKLYQTSLVMNMPVLTKLLEAHRTMHVKTSSSQRYSGMKINSKSNDLLKTSKYSNHSSLGKRSFNKAFDNYKTYPQKSADTNKAIMSNKTSEVMKSKSQNNNKIIYREKKFSVPKNTSPNNNGIRAPSPIPLDNDLYTKKFVLGGARPTRYELPEELDTDNIFENSFSKLSYTSTPLMVHPETSKHYSKRSNIFTEASGLRKGKKTTVDIVECKKNSRSDNLFEDDCIQACPDDDMFQSAYLSVKDEDKDPNQLFDQMLDSSGGPKVTIESKDKQAGNLDHAKIISEVLKKYPHLVKSNKNIKLKIVNSSTKTKKPPQPEEKAEIKPKPEVAFSYETDVLDSKEAAKLIAMGAENIKGPWICLICGTPGRALNFTSYYNFRRHLVEVHNEKPVSTICEYCGLRSYKRNYLLHHIYTKHGVPPPPQYNFPKCNLCDYVALTEAFLIKHKLTHTDSRTFRCHVCTASFNSTNQLLHHMHKTGHLAKEKNMNFQCEYCMKVFLRESNFYVHLKTSHRDVAIRDGIIEDSDDERQIEVKPKVTHDMKADIKYEHSFDNEYEDNSVQYQAQPKTDVKTSTKKALMPTQNAKHKILNPGFSTHSTKPAIKQKVTPIIHNEYTQEIDNPSPQANDENIVLIDGDEYVMKENQLIPKKTLENTEYVLSNMPFVAESDPKLTNLEASITPTTTIEFANLDNTDTNIQQSKMIMKKSANINQPIQIVVSNEEEYKALMSSNHSIIFDDGDTNKTLTVLTAPHANSINNTAIELQNSQPGDMMIIQQDYPLNVSETVSAVSADSNFVVVYSHAVGHESPPKQYQIITPPEIGAQFVQASEVMTQNFETVTTSTSILNNHVIEAQIEESWPQQTNATTTIQETALKTDNKVSEIECKEIDETMEQTVTVPNTSLTELPEIQLSSTTESSEVDAVTLETLSHNIIEGNSINLEAQHTAKQVIIEEIQNNSTEVMDIDIATEVIADKQVVTEVVDQIETEELPQSSDVSQDEHCTVHDTSNVFVESQNTQEIVEQTKESDENIKHNTTNNTEEVQMEELHDTVQPTNTESISAPKVVEQIQNITSEWSEDEYDLVTEAPVKEIKNPEAEIEAQVTEESEVEESIENIQQEMQKQLSHIDEMPVSEENIDSNEKHLDSINPESPKQNEETNTNMDTNQVKITSLLNDWEDNDSQEENVSTNKNDNVVQTSVIENEVQTTINQNETNDDVMVNKKSEENESKPDDNIKSLVSDWDDEDEETKE</sequence>
<dbReference type="InterPro" id="IPR000210">
    <property type="entry name" value="BTB/POZ_dom"/>
</dbReference>